<comment type="caution">
    <text evidence="6">The sequence shown here is derived from an EMBL/GenBank/DDBJ whole genome shotgun (WGS) entry which is preliminary data.</text>
</comment>
<gene>
    <name evidence="6" type="ORF">CTER_4179</name>
</gene>
<evidence type="ECO:0000256" key="5">
    <source>
        <dbReference type="SAM" id="Phobius"/>
    </source>
</evidence>
<name>S0FPC7_RUMCE</name>
<keyword evidence="7" id="KW-1185">Reference proteome</keyword>
<organism evidence="6 7">
    <name type="scientific">Ruminiclostridium cellobioparum subsp. termitidis CT1112</name>
    <dbReference type="NCBI Taxonomy" id="1195236"/>
    <lineage>
        <taxon>Bacteria</taxon>
        <taxon>Bacillati</taxon>
        <taxon>Bacillota</taxon>
        <taxon>Clostridia</taxon>
        <taxon>Eubacteriales</taxon>
        <taxon>Oscillospiraceae</taxon>
        <taxon>Ruminiclostridium</taxon>
    </lineage>
</organism>
<evidence type="ECO:0000313" key="7">
    <source>
        <dbReference type="Proteomes" id="UP000014155"/>
    </source>
</evidence>
<evidence type="ECO:0000256" key="4">
    <source>
        <dbReference type="ARBA" id="ARBA00023136"/>
    </source>
</evidence>
<comment type="subcellular location">
    <subcellularLocation>
        <location evidence="1">Membrane</location>
        <topology evidence="1">Multi-pass membrane protein</topology>
    </subcellularLocation>
</comment>
<dbReference type="STRING" id="1195236.CTER_4179"/>
<evidence type="ECO:0000256" key="2">
    <source>
        <dbReference type="ARBA" id="ARBA00022692"/>
    </source>
</evidence>
<evidence type="ECO:0000313" key="6">
    <source>
        <dbReference type="EMBL" id="EMS74090.1"/>
    </source>
</evidence>
<evidence type="ECO:0000256" key="1">
    <source>
        <dbReference type="ARBA" id="ARBA00004141"/>
    </source>
</evidence>
<dbReference type="GO" id="GO:0016020">
    <property type="term" value="C:membrane"/>
    <property type="evidence" value="ECO:0007669"/>
    <property type="project" value="UniProtKB-SubCell"/>
</dbReference>
<feature type="transmembrane region" description="Helical" evidence="5">
    <location>
        <begin position="31"/>
        <end position="48"/>
    </location>
</feature>
<dbReference type="EMBL" id="AORV01000007">
    <property type="protein sequence ID" value="EMS74090.1"/>
    <property type="molecule type" value="Genomic_DNA"/>
</dbReference>
<reference evidence="6 7" key="1">
    <citation type="journal article" date="2013" name="Genome Announc.">
        <title>Draft Genome Sequence of the Cellulolytic, Mesophilic, Anaerobic Bacterium Clostridium termitidis Strain CT1112 (DSM 5398).</title>
        <authorList>
            <person name="Lal S."/>
            <person name="Ramachandran U."/>
            <person name="Zhang X."/>
            <person name="Munir R."/>
            <person name="Sparling R."/>
            <person name="Levin D.B."/>
        </authorList>
    </citation>
    <scope>NUCLEOTIDE SEQUENCE [LARGE SCALE GENOMIC DNA]</scope>
    <source>
        <strain evidence="6 7">CT1112</strain>
    </source>
</reference>
<dbReference type="AlphaFoldDB" id="S0FPC7"/>
<dbReference type="GO" id="GO:0009403">
    <property type="term" value="P:toxin biosynthetic process"/>
    <property type="evidence" value="ECO:0007669"/>
    <property type="project" value="InterPro"/>
</dbReference>
<dbReference type="Proteomes" id="UP000014155">
    <property type="component" value="Unassembled WGS sequence"/>
</dbReference>
<dbReference type="RefSeq" id="WP_004623023.1">
    <property type="nucleotide sequence ID" value="NZ_AORV01000007.1"/>
</dbReference>
<dbReference type="PANTHER" id="PTHR37306">
    <property type="entry name" value="COLICIN V PRODUCTION PROTEIN"/>
    <property type="match status" value="1"/>
</dbReference>
<protein>
    <submittedName>
        <fullName evidence="6">Colicin V production protein</fullName>
    </submittedName>
</protein>
<proteinExistence type="predicted"/>
<dbReference type="InterPro" id="IPR003825">
    <property type="entry name" value="Colicin-V_CvpA"/>
</dbReference>
<dbReference type="PANTHER" id="PTHR37306:SF1">
    <property type="entry name" value="COLICIN V PRODUCTION PROTEIN"/>
    <property type="match status" value="1"/>
</dbReference>
<keyword evidence="4 5" id="KW-0472">Membrane</keyword>
<dbReference type="eggNOG" id="COG1286">
    <property type="taxonomic scope" value="Bacteria"/>
</dbReference>
<dbReference type="Pfam" id="PF02674">
    <property type="entry name" value="Colicin_V"/>
    <property type="match status" value="2"/>
</dbReference>
<feature type="transmembrane region" description="Helical" evidence="5">
    <location>
        <begin position="6"/>
        <end position="24"/>
    </location>
</feature>
<keyword evidence="2 5" id="KW-0812">Transmembrane</keyword>
<keyword evidence="3 5" id="KW-1133">Transmembrane helix</keyword>
<feature type="transmembrane region" description="Helical" evidence="5">
    <location>
        <begin position="125"/>
        <end position="149"/>
    </location>
</feature>
<sequence length="235" mass="26111">MNWTDIGVLVIIVIFTAIGMRNGFLYSVFRLLSYILSVIFAIKFYPVLSAMLQKTVIYANIKASVISGIVRQQSADGLSLQERTAQSIVDSLKLPGFIKEAIIENVGKKDVLGFQKITEAVGSEIATLVINIMSMILIYLIIRFGLIFARVIIKTIAKLPVFKQLDKAGGFVLGAIEGIFMVYILCALLVLFSAFPKFSSVIDSVRTSQFASYFYQNNFIVGFLSPEHQQEQVKS</sequence>
<accession>S0FPC7</accession>
<feature type="transmembrane region" description="Helical" evidence="5">
    <location>
        <begin position="170"/>
        <end position="195"/>
    </location>
</feature>
<evidence type="ECO:0000256" key="3">
    <source>
        <dbReference type="ARBA" id="ARBA00022989"/>
    </source>
</evidence>
<dbReference type="PATRIC" id="fig|1195236.3.peg.209"/>